<keyword evidence="4" id="KW-1185">Reference proteome</keyword>
<accession>D2VS65</accession>
<dbReference type="SUPFAM" id="SSF49899">
    <property type="entry name" value="Concanavalin A-like lectins/glucanases"/>
    <property type="match status" value="1"/>
</dbReference>
<dbReference type="AlphaFoldDB" id="D2VS65"/>
<dbReference type="InterPro" id="IPR043136">
    <property type="entry name" value="B30.2/SPRY_sf"/>
</dbReference>
<feature type="compositionally biased region" description="Low complexity" evidence="1">
    <location>
        <begin position="383"/>
        <end position="399"/>
    </location>
</feature>
<protein>
    <submittedName>
        <fullName evidence="3">Predicted protein</fullName>
    </submittedName>
</protein>
<dbReference type="Gene3D" id="1.20.1280.50">
    <property type="match status" value="1"/>
</dbReference>
<feature type="compositionally biased region" description="Low complexity" evidence="1">
    <location>
        <begin position="45"/>
        <end position="61"/>
    </location>
</feature>
<dbReference type="SUPFAM" id="SSF81383">
    <property type="entry name" value="F-box domain"/>
    <property type="match status" value="1"/>
</dbReference>
<dbReference type="VEuPathDB" id="AmoebaDB:NAEGRDRAFT_81038"/>
<reference evidence="3 4" key="1">
    <citation type="journal article" date="2010" name="Cell">
        <title>The genome of Naegleria gruberi illuminates early eukaryotic versatility.</title>
        <authorList>
            <person name="Fritz-Laylin L.K."/>
            <person name="Prochnik S.E."/>
            <person name="Ginger M.L."/>
            <person name="Dacks J.B."/>
            <person name="Carpenter M.L."/>
            <person name="Field M.C."/>
            <person name="Kuo A."/>
            <person name="Paredez A."/>
            <person name="Chapman J."/>
            <person name="Pham J."/>
            <person name="Shu S."/>
            <person name="Neupane R."/>
            <person name="Cipriano M."/>
            <person name="Mancuso J."/>
            <person name="Tu H."/>
            <person name="Salamov A."/>
            <person name="Lindquist E."/>
            <person name="Shapiro H."/>
            <person name="Lucas S."/>
            <person name="Grigoriev I.V."/>
            <person name="Cande W.Z."/>
            <person name="Fulton C."/>
            <person name="Rokhsar D.S."/>
            <person name="Dawson S.C."/>
        </authorList>
    </citation>
    <scope>NUCLEOTIDE SEQUENCE [LARGE SCALE GENOMIC DNA]</scope>
    <source>
        <strain evidence="3 4">NEG-M</strain>
    </source>
</reference>
<dbReference type="GeneID" id="8854718"/>
<dbReference type="InterPro" id="IPR001810">
    <property type="entry name" value="F-box_dom"/>
</dbReference>
<organism evidence="4">
    <name type="scientific">Naegleria gruberi</name>
    <name type="common">Amoeba</name>
    <dbReference type="NCBI Taxonomy" id="5762"/>
    <lineage>
        <taxon>Eukaryota</taxon>
        <taxon>Discoba</taxon>
        <taxon>Heterolobosea</taxon>
        <taxon>Tetramitia</taxon>
        <taxon>Eutetramitia</taxon>
        <taxon>Vahlkampfiidae</taxon>
        <taxon>Naegleria</taxon>
    </lineage>
</organism>
<evidence type="ECO:0000259" key="2">
    <source>
        <dbReference type="PROSITE" id="PS50181"/>
    </source>
</evidence>
<name>D2VS65_NAEGR</name>
<gene>
    <name evidence="3" type="ORF">NAEGRDRAFT_81038</name>
</gene>
<dbReference type="KEGG" id="ngr:NAEGRDRAFT_81038"/>
<dbReference type="RefSeq" id="XP_002673116.1">
    <property type="nucleotide sequence ID" value="XM_002673070.1"/>
</dbReference>
<dbReference type="OrthoDB" id="10324660at2759"/>
<feature type="domain" description="F-box" evidence="2">
    <location>
        <begin position="449"/>
        <end position="497"/>
    </location>
</feature>
<dbReference type="Proteomes" id="UP000006671">
    <property type="component" value="Unassembled WGS sequence"/>
</dbReference>
<evidence type="ECO:0000313" key="4">
    <source>
        <dbReference type="Proteomes" id="UP000006671"/>
    </source>
</evidence>
<dbReference type="Gene3D" id="2.60.120.920">
    <property type="match status" value="1"/>
</dbReference>
<evidence type="ECO:0000313" key="3">
    <source>
        <dbReference type="EMBL" id="EFC40372.1"/>
    </source>
</evidence>
<dbReference type="PROSITE" id="PS50181">
    <property type="entry name" value="FBOX"/>
    <property type="match status" value="1"/>
</dbReference>
<dbReference type="InterPro" id="IPR036047">
    <property type="entry name" value="F-box-like_dom_sf"/>
</dbReference>
<dbReference type="InParanoid" id="D2VS65"/>
<dbReference type="InterPro" id="IPR013320">
    <property type="entry name" value="ConA-like_dom_sf"/>
</dbReference>
<dbReference type="OMA" id="REDNITY"/>
<feature type="region of interest" description="Disordered" evidence="1">
    <location>
        <begin position="375"/>
        <end position="399"/>
    </location>
</feature>
<feature type="region of interest" description="Disordered" evidence="1">
    <location>
        <begin position="45"/>
        <end position="66"/>
    </location>
</feature>
<evidence type="ECO:0000256" key="1">
    <source>
        <dbReference type="SAM" id="MobiDB-lite"/>
    </source>
</evidence>
<dbReference type="CDD" id="cd11709">
    <property type="entry name" value="SPRY"/>
    <property type="match status" value="1"/>
</dbReference>
<proteinExistence type="predicted"/>
<sequence>MSHSAAANNHYFSSLHHLTRQQQQQFQSISNTYFGEVNSYSNLSSSPPLSSMSCNSNSNSNTDIQETINNNNNMIKKSSLDNVVRYNSSNNSVEDDHTYSDSSSQHLYENFSFNNYSSQQQLAEPSCSDQYDMYEQNEDDFEFLQQHHRSHHDHQHYQYVQHPFMSSSHTVAANMTTGQPIYAAKRDGFMEHASIEQNHYPSLYSRPMMRIHIFPNGSLQHGKIVSFDPTGTSFEDLIMMVCSKFRYTPFNDIGRSDNSDILPKLISLRGTEVDGIDQIVNNDTFCFVPPNEPFRPPISIERVILSNIDSSQQRAYQVYTPPATAIPSRTILNQKVQKNAEEILVGPPQQPVASSLASLERSNIELANESVQPVGNNTETILTPTKKSNNNKFSNTSSPIIRTPRSQIVSVHRPHSYQVTTMVDSLPFAGNPIHFASPSHYTSTPPRTKKQVIRLIPELYYQIFSFLTHKELALGIGLVCKEFEREFAKNEMLWKEICMNVYSYYVKRKYQNVTNSKSLDKCPRFFSQTPLNEIKKRFMTVCEKPPCYYKSWKTYYRFFINWALKLCWDTCERGNNIKFKNNNATVYREDNITYHWQTVRTNLPIRIPTEIEKRKNGYMTLPLISPLDLENGDVDIITDDVAILEVEIKIEKFDKTNANGWWIVIGLETETFPYKESTPTNLVGYDRHGGFGYAGGNGDNLHFYSNTHLKHKQAFTCDPVVQWNNVPFNEGDIVKARVKYYLKAFEDAVDPKNNIGATLSWYLNGKCIGECFRNITGVLYPAVSLLTNQSVTLRCVDPMFELISKDVVFE</sequence>
<dbReference type="EMBL" id="GG738893">
    <property type="protein sequence ID" value="EFC40372.1"/>
    <property type="molecule type" value="Genomic_DNA"/>
</dbReference>